<dbReference type="KEGG" id="ssyi:EKG83_09430"/>
<evidence type="ECO:0000256" key="1">
    <source>
        <dbReference type="SAM" id="Phobius"/>
    </source>
</evidence>
<evidence type="ECO:0000313" key="3">
    <source>
        <dbReference type="Proteomes" id="UP000325787"/>
    </source>
</evidence>
<proteinExistence type="predicted"/>
<sequence length="294" mass="32824">MLDRFVQWLDDLLAEEGAAAVVRAVLGLMSFAMLLAAVFGNAAVKAGAFVVTTLVVLSLGLVLLSRQRVLKRRVEENVALVAKYSKMVADDRHPSYQVIKWEEHLVVEANGDARKSLTIRAKVVNDLQVLRLVEGCRWPQPARYRSRVRVDVRKLLVGDLPGASLSTTKAWVEDGKLVLIVHFPRPPRLGSEINIAIGFEWPGRCEPLVRNRVPEDFVMRFQTPVVYASYKVVLPRGTDAYVEPVGFDENENGFFAGPSAEENGRPVFLFDGFDLPERRTIGMRLELKGRGVTV</sequence>
<feature type="transmembrane region" description="Helical" evidence="1">
    <location>
        <begin position="46"/>
        <end position="64"/>
    </location>
</feature>
<evidence type="ECO:0000313" key="2">
    <source>
        <dbReference type="EMBL" id="QFZ17676.1"/>
    </source>
</evidence>
<name>A0A5Q0GUB0_SACSY</name>
<gene>
    <name evidence="2" type="ORF">EKG83_09430</name>
</gene>
<keyword evidence="1" id="KW-1133">Transmembrane helix</keyword>
<dbReference type="Proteomes" id="UP000325787">
    <property type="component" value="Chromosome"/>
</dbReference>
<reference evidence="3" key="1">
    <citation type="journal article" date="2021" name="Curr. Microbiol.">
        <title>Complete genome of nocamycin-producing strain Saccharothrix syringae NRRL B-16468 reveals the biosynthetic potential for secondary metabolites.</title>
        <authorList>
            <person name="Mo X."/>
            <person name="Yang S."/>
        </authorList>
    </citation>
    <scope>NUCLEOTIDE SEQUENCE [LARGE SCALE GENOMIC DNA]</scope>
    <source>
        <strain evidence="3">ATCC 51364 / DSM 43886 / JCM 6844 / KCTC 9398 / NBRC 14523 / NRRL B-16468 / INA 2240</strain>
    </source>
</reference>
<keyword evidence="1" id="KW-0812">Transmembrane</keyword>
<keyword evidence="1" id="KW-0472">Membrane</keyword>
<accession>A0A5Q0GUB0</accession>
<dbReference type="AlphaFoldDB" id="A0A5Q0GUB0"/>
<feature type="transmembrane region" description="Helical" evidence="1">
    <location>
        <begin position="20"/>
        <end position="40"/>
    </location>
</feature>
<protein>
    <submittedName>
        <fullName evidence="2">Uncharacterized protein</fullName>
    </submittedName>
</protein>
<organism evidence="2 3">
    <name type="scientific">Saccharothrix syringae</name>
    <name type="common">Nocardiopsis syringae</name>
    <dbReference type="NCBI Taxonomy" id="103733"/>
    <lineage>
        <taxon>Bacteria</taxon>
        <taxon>Bacillati</taxon>
        <taxon>Actinomycetota</taxon>
        <taxon>Actinomycetes</taxon>
        <taxon>Pseudonocardiales</taxon>
        <taxon>Pseudonocardiaceae</taxon>
        <taxon>Saccharothrix</taxon>
    </lineage>
</organism>
<dbReference type="OrthoDB" id="3676177at2"/>
<dbReference type="EMBL" id="CP034550">
    <property type="protein sequence ID" value="QFZ17676.1"/>
    <property type="molecule type" value="Genomic_DNA"/>
</dbReference>
<keyword evidence="3" id="KW-1185">Reference proteome</keyword>
<dbReference type="RefSeq" id="WP_033433615.1">
    <property type="nucleotide sequence ID" value="NZ_CP034550.1"/>
</dbReference>